<sequence>MAAALLPLLGACAGGAPPCPPGTTAATVAEAYFGRHALGRAEVSEAEWRDFLADTLTPAFPDGLTALDGLGQWRDREGRILREASKVVVIVLPGADAPAARARMRPVEEAWKRRFRQDSVLTVYRSACVGF</sequence>
<dbReference type="InterPro" id="IPR021957">
    <property type="entry name" value="DUF3574"/>
</dbReference>
<accession>A0A840XUQ6</accession>
<dbReference type="RefSeq" id="WP_211842308.1">
    <property type="nucleotide sequence ID" value="NZ_JAAEDJ010000012.1"/>
</dbReference>
<dbReference type="EMBL" id="JACIJE010000006">
    <property type="protein sequence ID" value="MBB5690379.1"/>
    <property type="molecule type" value="Genomic_DNA"/>
</dbReference>
<dbReference type="Proteomes" id="UP000562254">
    <property type="component" value="Unassembled WGS sequence"/>
</dbReference>
<evidence type="ECO:0000313" key="1">
    <source>
        <dbReference type="EMBL" id="MBB5690379.1"/>
    </source>
</evidence>
<comment type="caution">
    <text evidence="1">The sequence shown here is derived from an EMBL/GenBank/DDBJ whole genome shotgun (WGS) entry which is preliminary data.</text>
</comment>
<keyword evidence="2" id="KW-1185">Reference proteome</keyword>
<gene>
    <name evidence="1" type="ORF">FHS88_002512</name>
</gene>
<evidence type="ECO:0000313" key="2">
    <source>
        <dbReference type="Proteomes" id="UP000562254"/>
    </source>
</evidence>
<reference evidence="1 2" key="1">
    <citation type="submission" date="2020-08" db="EMBL/GenBank/DDBJ databases">
        <title>Genomic Encyclopedia of Type Strains, Phase IV (KMG-IV): sequencing the most valuable type-strain genomes for metagenomic binning, comparative biology and taxonomic classification.</title>
        <authorList>
            <person name="Goeker M."/>
        </authorList>
    </citation>
    <scope>NUCLEOTIDE SEQUENCE [LARGE SCALE GENOMIC DNA]</scope>
    <source>
        <strain evidence="1 2">DSM 25895</strain>
    </source>
</reference>
<dbReference type="Pfam" id="PF12098">
    <property type="entry name" value="DUF3574"/>
    <property type="match status" value="1"/>
</dbReference>
<proteinExistence type="predicted"/>
<name>A0A840XUQ6_9PROT</name>
<evidence type="ECO:0008006" key="3">
    <source>
        <dbReference type="Google" id="ProtNLM"/>
    </source>
</evidence>
<protein>
    <recommendedName>
        <fullName evidence="3">DUF3574 domain-containing protein</fullName>
    </recommendedName>
</protein>
<organism evidence="1 2">
    <name type="scientific">Neoroseomonas alkaliterrae</name>
    <dbReference type="NCBI Taxonomy" id="1452450"/>
    <lineage>
        <taxon>Bacteria</taxon>
        <taxon>Pseudomonadati</taxon>
        <taxon>Pseudomonadota</taxon>
        <taxon>Alphaproteobacteria</taxon>
        <taxon>Acetobacterales</taxon>
        <taxon>Acetobacteraceae</taxon>
        <taxon>Neoroseomonas</taxon>
    </lineage>
</organism>
<dbReference type="AlphaFoldDB" id="A0A840XUQ6"/>